<dbReference type="InterPro" id="IPR029044">
    <property type="entry name" value="Nucleotide-diphossugar_trans"/>
</dbReference>
<reference evidence="4 5" key="1">
    <citation type="submission" date="2017-09" db="EMBL/GenBank/DDBJ databases">
        <title>Depth-based differentiation of microbial function through sediment-hosted aquifers and enrichment of novel symbionts in the deep terrestrial subsurface.</title>
        <authorList>
            <person name="Probst A.J."/>
            <person name="Ladd B."/>
            <person name="Jarett J.K."/>
            <person name="Geller-Mcgrath D.E."/>
            <person name="Sieber C.M."/>
            <person name="Emerson J.B."/>
            <person name="Anantharaman K."/>
            <person name="Thomas B.C."/>
            <person name="Malmstrom R."/>
            <person name="Stieglmeier M."/>
            <person name="Klingl A."/>
            <person name="Woyke T."/>
            <person name="Ryan C.M."/>
            <person name="Banfield J.F."/>
        </authorList>
    </citation>
    <scope>NUCLEOTIDE SEQUENCE [LARGE SCALE GENOMIC DNA]</scope>
    <source>
        <strain evidence="4">CG17_big_fil_post_rev_8_21_14_2_50_48_46</strain>
    </source>
</reference>
<name>A0A2M7G4I0_9BACT</name>
<dbReference type="Pfam" id="PF00535">
    <property type="entry name" value="Glycos_transf_2"/>
    <property type="match status" value="1"/>
</dbReference>
<dbReference type="SUPFAM" id="SSF53756">
    <property type="entry name" value="UDP-Glycosyltransferase/glycogen phosphorylase"/>
    <property type="match status" value="1"/>
</dbReference>
<dbReference type="Proteomes" id="UP000231019">
    <property type="component" value="Unassembled WGS sequence"/>
</dbReference>
<comment type="caution">
    <text evidence="4">The sequence shown here is derived from an EMBL/GenBank/DDBJ whole genome shotgun (WGS) entry which is preliminary data.</text>
</comment>
<gene>
    <name evidence="4" type="ORF">COW36_11105</name>
</gene>
<dbReference type="InterPro" id="IPR001296">
    <property type="entry name" value="Glyco_trans_1"/>
</dbReference>
<dbReference type="InterPro" id="IPR001173">
    <property type="entry name" value="Glyco_trans_2-like"/>
</dbReference>
<dbReference type="Gene3D" id="3.90.550.10">
    <property type="entry name" value="Spore Coat Polysaccharide Biosynthesis Protein SpsA, Chain A"/>
    <property type="match status" value="2"/>
</dbReference>
<evidence type="ECO:0000256" key="1">
    <source>
        <dbReference type="ARBA" id="ARBA00022679"/>
    </source>
</evidence>
<feature type="domain" description="Glycosyl transferase family 1" evidence="2">
    <location>
        <begin position="914"/>
        <end position="1104"/>
    </location>
</feature>
<evidence type="ECO:0000313" key="4">
    <source>
        <dbReference type="EMBL" id="PIW16822.1"/>
    </source>
</evidence>
<dbReference type="PANTHER" id="PTHR46401:SF2">
    <property type="entry name" value="GLYCOSYLTRANSFERASE WBBK-RELATED"/>
    <property type="match status" value="1"/>
</dbReference>
<dbReference type="SUPFAM" id="SSF53448">
    <property type="entry name" value="Nucleotide-diphospho-sugar transferases"/>
    <property type="match status" value="2"/>
</dbReference>
<dbReference type="Gene3D" id="3.40.50.2000">
    <property type="entry name" value="Glycogen Phosphorylase B"/>
    <property type="match status" value="1"/>
</dbReference>
<dbReference type="GO" id="GO:0016757">
    <property type="term" value="F:glycosyltransferase activity"/>
    <property type="evidence" value="ECO:0007669"/>
    <property type="project" value="InterPro"/>
</dbReference>
<dbReference type="EMBL" id="PFFQ01000034">
    <property type="protein sequence ID" value="PIW16822.1"/>
    <property type="molecule type" value="Genomic_DNA"/>
</dbReference>
<evidence type="ECO:0000259" key="3">
    <source>
        <dbReference type="Pfam" id="PF00535"/>
    </source>
</evidence>
<dbReference type="CDD" id="cd02511">
    <property type="entry name" value="Beta4Glucosyltransferase"/>
    <property type="match status" value="1"/>
</dbReference>
<dbReference type="Pfam" id="PF00534">
    <property type="entry name" value="Glycos_transf_1"/>
    <property type="match status" value="1"/>
</dbReference>
<dbReference type="AlphaFoldDB" id="A0A2M7G4I0"/>
<evidence type="ECO:0000259" key="2">
    <source>
        <dbReference type="Pfam" id="PF00534"/>
    </source>
</evidence>
<proteinExistence type="predicted"/>
<protein>
    <recommendedName>
        <fullName evidence="6">Glycosyl transferase family 1 domain-containing protein</fullName>
    </recommendedName>
</protein>
<evidence type="ECO:0008006" key="6">
    <source>
        <dbReference type="Google" id="ProtNLM"/>
    </source>
</evidence>
<sequence>MKSERKPYPDEPLYRVLYQLILAESWEHLLYIGQKGDPALLETLFEARSYLNRAQKLSLIESDPEAFKYYQSLAATQENTDFYLGYSQTQAHFPSLESLFAFYRSQKTAWHHYPIDFWAEKAAKEAQEFHLSQQKGQLSRLREFSPAPDFVILDGSEFFSQADLMACSEARLILLMGVSAYKNFANFKRLSEDPRFYLMYQNWQAGFGYALFKKLPALKSGISVVIHTKNEEKNIRTCLESVTWADELLVIDMYSDDTTCEIAREYGAKIIPHIPVTFIDQARNFALAQVQHQWTLVLDADERVPEALKTELRHLSQAADSVAGYWLPRQNWFFGEWIQDLFPDFQMRFFRSGSGAWTGMIHDFARIQGETVYLPARPELALQHYSYHTVQDFAQKQIYYAQHTVSQYQALGDQVQINSETIRKEFSQDLAKLQKRIQDPHLSDLNWLTQTLYFFSNYLTGASLLEKYGELSKNTQKKSILSAYTYLKNGIRFDYPFKESIASALEICDELIICYATDSEDETPAALQELASQEAKIKLFPSEVWKQNKGHEGEVIRLAAEEAMAYCQGEWLWHVQADEVYHETDLKKLKDVLLAADARQTDAYRFKILHFYADYQTLISESAQEIGWYQRCIRLTRRGKTQHIKDAWTQILDPKAPGKIRDLEIRIFHYGHVREHEAMRRKASYMEQLYAPLPEDFEVCPEGRFSYDRVPEAYLETFQGSHPVWMRQRIARSALQHLALLPRKPKVLVISRHHQIKKGFGISLKEIYASGVLHAHFEIHQLAWHYHGPDQLQDEVYVYGLKKEDPFGLQRLKQLLILLEPEVILLHADTHFFPVYLSILENWQGAVMGWFPVDYSRVNNPRPILPLLQRCQKILSLSEFGINQLKRNYKGPLEVVPLGVNTQLFYPLESDQQKWELRKALDWPEEAFVFLMIGNNFWRKGIEYSIESFFQFRLKFPELAKQAFLYLHTEFAESFQELIQAYGLEHHIRMSKGFDPYRQPFSQKDLLKLYQASDTLILTSLGEGFGMPLLEAQACGLPVIGTDFSSIPEVIGQAGLLINASAPICGQSSDCIVWLKLPDTEHAAERMAEMMSNASLRQEFKQKALARAKQMTWTQTAELLGGALSQLVGQGKPVFEYQEPRILSV</sequence>
<organism evidence="4 5">
    <name type="scientific">bacterium (Candidatus Blackallbacteria) CG17_big_fil_post_rev_8_21_14_2_50_48_46</name>
    <dbReference type="NCBI Taxonomy" id="2014261"/>
    <lineage>
        <taxon>Bacteria</taxon>
        <taxon>Candidatus Blackallbacteria</taxon>
    </lineage>
</organism>
<evidence type="ECO:0000313" key="5">
    <source>
        <dbReference type="Proteomes" id="UP000231019"/>
    </source>
</evidence>
<feature type="domain" description="Glycosyltransferase 2-like" evidence="3">
    <location>
        <begin position="223"/>
        <end position="350"/>
    </location>
</feature>
<keyword evidence="1" id="KW-0808">Transferase</keyword>
<dbReference type="PANTHER" id="PTHR46401">
    <property type="entry name" value="GLYCOSYLTRANSFERASE WBBK-RELATED"/>
    <property type="match status" value="1"/>
</dbReference>
<accession>A0A2M7G4I0</accession>